<evidence type="ECO:0000313" key="3">
    <source>
        <dbReference type="Proteomes" id="UP000800035"/>
    </source>
</evidence>
<feature type="compositionally biased region" description="Basic and acidic residues" evidence="1">
    <location>
        <begin position="20"/>
        <end position="36"/>
    </location>
</feature>
<sequence length="785" mass="87699">MTSPKRGRKRKASVDARANALDKHADSKRPKLDRKLRQTNGVHSVNGICEAQNRNEHDQDTERMDGIGRPPSPSPPHVAADHRSVHHGIEIPAQNSEHNKHRFDSVGIEGTQDRLYEEVDDRGLSLPSPPLDLQTSETPFWNEVWDSPTYTAEEIDQLFNFTTTAEEYTAREEQPDMYRDQTIAEGEHFLGNNWQLTFLNNEHGHHLRGPESTAEGCIQSAVGQEQQNEYNNLFTPGELIFDNDSQIPVLENEQINQPLHGLVHTGSGEESNAAAAAQSIEYPAQIGLSTLDRFGESSNDSGEAAINGLSSAMLRENPASVLNDKEHNASIKNSEDHNAEESEAIDSDSLFGDNEPLYTCGDSELNESSGTEATKVGEQEDGIISENALQEPDRLDSSTSNVKYGAVDNAVNSIDAEAFLTGGPSIDNMRNGEAQGLNVGSHLDNNLWSNQLAHLLEASMAEDEESAEGALNTTQIQATGQEQTPGFPPTITHADPSVAQQQASYKAIGANGYGTLHINTEYQNPQWLQYVPEGFGLTERTSATDEHFSDVYQQRYGAAYSFQNSILPNSQANQQAQQRATCTKAQGQRFHPATYAEATQFQHEPATQAQVQQFDHPAAQPGQTPAQPAPLTLHKGQTPREPPSKLKKPSSELLEQYPSHFTVREWRRASSHEKLDQIHEYDKKVEMIENELKKHPRTRKNPKDRHPQADDLLKEKKSWATKIRARKKERRARLEEEQKDRAAWEAHLRNNGWAEEQIQLYLTKELGFGVELSWEMESRMNDEIV</sequence>
<protein>
    <submittedName>
        <fullName evidence="2">Uncharacterized protein</fullName>
    </submittedName>
</protein>
<feature type="region of interest" description="Disordered" evidence="1">
    <location>
        <begin position="603"/>
        <end position="656"/>
    </location>
</feature>
<feature type="compositionally biased region" description="Basic residues" evidence="1">
    <location>
        <begin position="1"/>
        <end position="11"/>
    </location>
</feature>
<feature type="region of interest" description="Disordered" evidence="1">
    <location>
        <begin position="692"/>
        <end position="711"/>
    </location>
</feature>
<proteinExistence type="predicted"/>
<name>A0A6A5TP66_9PLEO</name>
<organism evidence="2 3">
    <name type="scientific">Byssothecium circinans</name>
    <dbReference type="NCBI Taxonomy" id="147558"/>
    <lineage>
        <taxon>Eukaryota</taxon>
        <taxon>Fungi</taxon>
        <taxon>Dikarya</taxon>
        <taxon>Ascomycota</taxon>
        <taxon>Pezizomycotina</taxon>
        <taxon>Dothideomycetes</taxon>
        <taxon>Pleosporomycetidae</taxon>
        <taxon>Pleosporales</taxon>
        <taxon>Massarineae</taxon>
        <taxon>Massarinaceae</taxon>
        <taxon>Byssothecium</taxon>
    </lineage>
</organism>
<dbReference type="EMBL" id="ML976999">
    <property type="protein sequence ID" value="KAF1954441.1"/>
    <property type="molecule type" value="Genomic_DNA"/>
</dbReference>
<feature type="region of interest" description="Disordered" evidence="1">
    <location>
        <begin position="362"/>
        <end position="381"/>
    </location>
</feature>
<feature type="region of interest" description="Disordered" evidence="1">
    <location>
        <begin position="1"/>
        <end position="80"/>
    </location>
</feature>
<evidence type="ECO:0000256" key="1">
    <source>
        <dbReference type="SAM" id="MobiDB-lite"/>
    </source>
</evidence>
<feature type="compositionally biased region" description="Polar residues" evidence="1">
    <location>
        <begin position="603"/>
        <end position="613"/>
    </location>
</feature>
<dbReference type="Proteomes" id="UP000800035">
    <property type="component" value="Unassembled WGS sequence"/>
</dbReference>
<evidence type="ECO:0000313" key="2">
    <source>
        <dbReference type="EMBL" id="KAF1954441.1"/>
    </source>
</evidence>
<gene>
    <name evidence="2" type="ORF">CC80DRAFT_550467</name>
</gene>
<feature type="compositionally biased region" description="Basic and acidic residues" evidence="1">
    <location>
        <begin position="53"/>
        <end position="66"/>
    </location>
</feature>
<accession>A0A6A5TP66</accession>
<dbReference type="AlphaFoldDB" id="A0A6A5TP66"/>
<reference evidence="2" key="1">
    <citation type="journal article" date="2020" name="Stud. Mycol.">
        <title>101 Dothideomycetes genomes: a test case for predicting lifestyles and emergence of pathogens.</title>
        <authorList>
            <person name="Haridas S."/>
            <person name="Albert R."/>
            <person name="Binder M."/>
            <person name="Bloem J."/>
            <person name="Labutti K."/>
            <person name="Salamov A."/>
            <person name="Andreopoulos B."/>
            <person name="Baker S."/>
            <person name="Barry K."/>
            <person name="Bills G."/>
            <person name="Bluhm B."/>
            <person name="Cannon C."/>
            <person name="Castanera R."/>
            <person name="Culley D."/>
            <person name="Daum C."/>
            <person name="Ezra D."/>
            <person name="Gonzalez J."/>
            <person name="Henrissat B."/>
            <person name="Kuo A."/>
            <person name="Liang C."/>
            <person name="Lipzen A."/>
            <person name="Lutzoni F."/>
            <person name="Magnuson J."/>
            <person name="Mondo S."/>
            <person name="Nolan M."/>
            <person name="Ohm R."/>
            <person name="Pangilinan J."/>
            <person name="Park H.-J."/>
            <person name="Ramirez L."/>
            <person name="Alfaro M."/>
            <person name="Sun H."/>
            <person name="Tritt A."/>
            <person name="Yoshinaga Y."/>
            <person name="Zwiers L.-H."/>
            <person name="Turgeon B."/>
            <person name="Goodwin S."/>
            <person name="Spatafora J."/>
            <person name="Crous P."/>
            <person name="Grigoriev I."/>
        </authorList>
    </citation>
    <scope>NUCLEOTIDE SEQUENCE</scope>
    <source>
        <strain evidence="2">CBS 675.92</strain>
    </source>
</reference>
<feature type="compositionally biased region" description="Basic residues" evidence="1">
    <location>
        <begin position="694"/>
        <end position="703"/>
    </location>
</feature>
<feature type="compositionally biased region" description="Low complexity" evidence="1">
    <location>
        <begin position="617"/>
        <end position="630"/>
    </location>
</feature>
<keyword evidence="3" id="KW-1185">Reference proteome</keyword>